<name>A0A0S4JKI0_BODSA</name>
<feature type="region of interest" description="Disordered" evidence="1">
    <location>
        <begin position="1"/>
        <end position="55"/>
    </location>
</feature>
<dbReference type="VEuPathDB" id="TriTrypDB:BSAL_35290"/>
<evidence type="ECO:0000313" key="2">
    <source>
        <dbReference type="EMBL" id="CUG92047.1"/>
    </source>
</evidence>
<proteinExistence type="predicted"/>
<evidence type="ECO:0000256" key="1">
    <source>
        <dbReference type="SAM" id="MobiDB-lite"/>
    </source>
</evidence>
<reference evidence="3" key="1">
    <citation type="submission" date="2015-09" db="EMBL/GenBank/DDBJ databases">
        <authorList>
            <consortium name="Pathogen Informatics"/>
        </authorList>
    </citation>
    <scope>NUCLEOTIDE SEQUENCE [LARGE SCALE GENOMIC DNA]</scope>
    <source>
        <strain evidence="3">Lake Konstanz</strain>
    </source>
</reference>
<evidence type="ECO:0008006" key="4">
    <source>
        <dbReference type="Google" id="ProtNLM"/>
    </source>
</evidence>
<accession>A0A0S4JKI0</accession>
<feature type="compositionally biased region" description="Polar residues" evidence="1">
    <location>
        <begin position="1"/>
        <end position="21"/>
    </location>
</feature>
<feature type="compositionally biased region" description="Low complexity" evidence="1">
    <location>
        <begin position="28"/>
        <end position="55"/>
    </location>
</feature>
<dbReference type="SUPFAM" id="SSF52266">
    <property type="entry name" value="SGNH hydrolase"/>
    <property type="match status" value="1"/>
</dbReference>
<organism evidence="2 3">
    <name type="scientific">Bodo saltans</name>
    <name type="common">Flagellated protozoan</name>
    <dbReference type="NCBI Taxonomy" id="75058"/>
    <lineage>
        <taxon>Eukaryota</taxon>
        <taxon>Discoba</taxon>
        <taxon>Euglenozoa</taxon>
        <taxon>Kinetoplastea</taxon>
        <taxon>Metakinetoplastina</taxon>
        <taxon>Eubodonida</taxon>
        <taxon>Bodonidae</taxon>
        <taxon>Bodo</taxon>
    </lineage>
</organism>
<dbReference type="Proteomes" id="UP000051952">
    <property type="component" value="Unassembled WGS sequence"/>
</dbReference>
<sequence length="365" mass="40666">MSTAGNILPTETASETPSLASSLRHHATAVGGDSDDTTTGKTTTSTNPSTNPTTAVAATKKNPWVTMFHSFHLMTHMLWLQVALWWGRFYISFVGGSISNFNRKVVIIGDEAALGIGDWVTMGSYPGIQRRLNDAINKDVLRRAVGRGIFWNAYDGGRSTSSTSDWLPACEVTKEISQLKRKWRLVGTRNLFDSLFDPNVGEHRDAEIVIIMLGQHDRGDPADTKRNLIKIAVELLKRNKYVLICTSPNYPYLLGVRDGQPSASPNSSKLHAVYRGRNEAIREAVVHIRDHVLADAKDRAGMIELVDLVLRPLPYNYFRFNGQFLSGKGYDEVTSDILTTLTPMMRRVDKDKAVLKASPTYSHFR</sequence>
<dbReference type="AlphaFoldDB" id="A0A0S4JKI0"/>
<dbReference type="EMBL" id="CYKH01001996">
    <property type="protein sequence ID" value="CUG92047.1"/>
    <property type="molecule type" value="Genomic_DNA"/>
</dbReference>
<evidence type="ECO:0000313" key="3">
    <source>
        <dbReference type="Proteomes" id="UP000051952"/>
    </source>
</evidence>
<gene>
    <name evidence="2" type="ORF">BSAL_35290</name>
</gene>
<dbReference type="OrthoDB" id="57748at2759"/>
<keyword evidence="3" id="KW-1185">Reference proteome</keyword>
<protein>
    <recommendedName>
        <fullName evidence="4">SGNH hydrolase-type esterase domain-containing protein</fullName>
    </recommendedName>
</protein>